<gene>
    <name evidence="2" type="ORF">BAL341_1803</name>
</gene>
<dbReference type="AlphaFoldDB" id="A0A486XRW5"/>
<organism evidence="2">
    <name type="scientific">Rheinheimera sp. BAL341</name>
    <dbReference type="NCBI Taxonomy" id="1708203"/>
    <lineage>
        <taxon>Bacteria</taxon>
        <taxon>Pseudomonadati</taxon>
        <taxon>Pseudomonadota</taxon>
        <taxon>Gammaproteobacteria</taxon>
        <taxon>Chromatiales</taxon>
        <taxon>Chromatiaceae</taxon>
        <taxon>Rheinheimera</taxon>
    </lineage>
</organism>
<keyword evidence="1" id="KW-0732">Signal</keyword>
<sequence length="133" mass="14829">MKHRVSIFLIALLFSSVAISDDLGDCQKIFALSQSALSNKAKGISKDRLVLALPTKQAEEEPEPLHSMREIVEEVYSYQITNQFAYSVYRTERCVLREAGQLKPVEFGDIFVELNSCSNEAPECAMKLAGSKP</sequence>
<evidence type="ECO:0008006" key="3">
    <source>
        <dbReference type="Google" id="ProtNLM"/>
    </source>
</evidence>
<reference evidence="2" key="1">
    <citation type="submission" date="2019-04" db="EMBL/GenBank/DDBJ databases">
        <authorList>
            <person name="Brambilla D."/>
        </authorList>
    </citation>
    <scope>NUCLEOTIDE SEQUENCE</scope>
    <source>
        <strain evidence="2">BAL1</strain>
    </source>
</reference>
<accession>A0A486XRW5</accession>
<name>A0A486XRW5_9GAMM</name>
<proteinExistence type="predicted"/>
<evidence type="ECO:0000256" key="1">
    <source>
        <dbReference type="SAM" id="SignalP"/>
    </source>
</evidence>
<feature type="signal peptide" evidence="1">
    <location>
        <begin position="1"/>
        <end position="20"/>
    </location>
</feature>
<feature type="chain" id="PRO_5019849617" description="Orphan protein" evidence="1">
    <location>
        <begin position="21"/>
        <end position="133"/>
    </location>
</feature>
<protein>
    <recommendedName>
        <fullName evidence="3">Orphan protein</fullName>
    </recommendedName>
</protein>
<dbReference type="EMBL" id="CAAJGR010000094">
    <property type="protein sequence ID" value="VHO04232.1"/>
    <property type="molecule type" value="Genomic_DNA"/>
</dbReference>
<evidence type="ECO:0000313" key="2">
    <source>
        <dbReference type="EMBL" id="VHO04232.1"/>
    </source>
</evidence>